<dbReference type="PANTHER" id="PTHR43253">
    <property type="entry name" value="TRICORN PROTEASE HOMOLOG 2-RELATED"/>
    <property type="match status" value="1"/>
</dbReference>
<comment type="similarity">
    <text evidence="2 7">Belongs to the peptidase S41B family.</text>
</comment>
<dbReference type="Pfam" id="PF14685">
    <property type="entry name" value="PDZ_Tricorn"/>
    <property type="match status" value="1"/>
</dbReference>
<evidence type="ECO:0000259" key="10">
    <source>
        <dbReference type="SMART" id="SM00245"/>
    </source>
</evidence>
<feature type="region of interest" description="Disordered" evidence="8">
    <location>
        <begin position="544"/>
        <end position="613"/>
    </location>
</feature>
<dbReference type="PANTHER" id="PTHR43253:SF1">
    <property type="entry name" value="TRICORN PROTEASE HOMOLOG 2-RELATED"/>
    <property type="match status" value="1"/>
</dbReference>
<evidence type="ECO:0000256" key="7">
    <source>
        <dbReference type="PIRNR" id="PIRNR036421"/>
    </source>
</evidence>
<comment type="function">
    <text evidence="7">Degrades oligopeptides.</text>
</comment>
<dbReference type="InterPro" id="IPR036034">
    <property type="entry name" value="PDZ_sf"/>
</dbReference>
<gene>
    <name evidence="11" type="ORF">J2792_003621</name>
</gene>
<dbReference type="RefSeq" id="WP_309806198.1">
    <property type="nucleotide sequence ID" value="NZ_JAVDRD010000011.1"/>
</dbReference>
<dbReference type="InterPro" id="IPR015943">
    <property type="entry name" value="WD40/YVTN_repeat-like_dom_sf"/>
</dbReference>
<dbReference type="SUPFAM" id="SSF82171">
    <property type="entry name" value="DPP6 N-terminal domain-like"/>
    <property type="match status" value="2"/>
</dbReference>
<evidence type="ECO:0000256" key="8">
    <source>
        <dbReference type="SAM" id="MobiDB-lite"/>
    </source>
</evidence>
<feature type="signal peptide" evidence="9">
    <location>
        <begin position="1"/>
        <end position="22"/>
    </location>
</feature>
<keyword evidence="5 7" id="KW-0378">Hydrolase</keyword>
<evidence type="ECO:0000256" key="9">
    <source>
        <dbReference type="SAM" id="SignalP"/>
    </source>
</evidence>
<accession>A0ABU1MRW4</accession>
<reference evidence="11 12" key="1">
    <citation type="submission" date="2023-07" db="EMBL/GenBank/DDBJ databases">
        <title>Sorghum-associated microbial communities from plants grown in Nebraska, USA.</title>
        <authorList>
            <person name="Schachtman D."/>
        </authorList>
    </citation>
    <scope>NUCLEOTIDE SEQUENCE [LARGE SCALE GENOMIC DNA]</scope>
    <source>
        <strain evidence="11 12">DS1027</strain>
    </source>
</reference>
<dbReference type="Gene3D" id="3.30.750.44">
    <property type="match status" value="1"/>
</dbReference>
<dbReference type="InterPro" id="IPR029045">
    <property type="entry name" value="ClpP/crotonase-like_dom_sf"/>
</dbReference>
<keyword evidence="12" id="KW-1185">Reference proteome</keyword>
<feature type="domain" description="Tail specific protease" evidence="10">
    <location>
        <begin position="900"/>
        <end position="1092"/>
    </location>
</feature>
<keyword evidence="9" id="KW-0732">Signal</keyword>
<dbReference type="SUPFAM" id="SSF52096">
    <property type="entry name" value="ClpP/crotonase"/>
    <property type="match status" value="1"/>
</dbReference>
<dbReference type="Gene3D" id="2.120.10.60">
    <property type="entry name" value="Tricorn protease N-terminal domain"/>
    <property type="match status" value="1"/>
</dbReference>
<dbReference type="CDD" id="cd07562">
    <property type="entry name" value="Peptidase_S41_TRI"/>
    <property type="match status" value="1"/>
</dbReference>
<name>A0ABU1MRW4_9SPHN</name>
<dbReference type="SUPFAM" id="SSF50156">
    <property type="entry name" value="PDZ domain-like"/>
    <property type="match status" value="1"/>
</dbReference>
<sequence>MRGKLILLASALLASTTLVVPAAQAAADPLLLQQPTLSATQIAFVYGGEIWVVPRSGGRATRLVTGQGALSGPVFSPDGSQIAFTGRYDGNTDVYVVPAQGGEPRRLTWHPGADVALGWSADGKQVLFRSPRMAVRDAHQMYLVPASGGAPAPVPLPSGEEGAFSPDGTRMAYSPIEQWQPAWKQYRGGQTARIWVARLADSAVTPIPRPNSNDRNPLWIGDKVYFLSDRDGPVTLYSYDPASGAVARLIDNSAGFDMAAIGAGPGGVVIDHFGKLEIYDIASGTVSPVPVTIDADLPQRRAHFEEIKADSVSHALLSETGKRVIMEVRGEVLSAPAEKGDVRNITRSPGVADRDPAPSPDGTKIAWFSDESGEYALHIGAADGLGTVRKIALGTPPSFFYNPRWSPDSKKIVFEDKRLNLWLIDLAAGAAAAPVKIDTNLFDAPGSSFDAAWSADSQWIVYTRQLPSHFHAAWVHSLATGKNTQVTDGLSDVISPRFDHGGKYLYFAATTATGPAAGWLDMSSMGRAIDGAAYVMVLRKDSASPIAPESDEESAADTLPGRDKPGKAKAKKTDAGASDDKPADAKDEDKDGGKDGGRDGKGGKPTPPAPVRIDFEGLDQRILALPIPRANIVELQAGKDGVVYTLTIPPAATDADYLEGDEAGPPRTLFRFDLKERKNKELAQGVAANTFSLSADSSKMLLQRGGTWLVADADKEVKDGESAKPIKFDDVRVWVDPQAEWKQIYHEVWRIERDFLYDPNHHGLDLARAEALYARFLPGLAARQDLNVLLAEMTGHISVGHTFINGGDVPEQQTARGGLLGADYEAVDGRWRIARVLPGENWNPKLVAPLSQPGVDVHAGEFILAVNGRPVDTQTEIDRALDGTAGKQTVLTVASTAAGAGSRQVTVVPIANEGALRLRSWMEGNRRTVDRLSGGKLAYVYVPDTAAGGFANFNRYYYAQVGKQGAVIDERFNHGGQIADYIVDQLKRTPQMINHTREGADQIEPAAAIFGPKVMIINEMSGSGGDALPWLFHKEGVGPLVGKRTWGGLVGIGGYPQLIDGGSVTAPRWAIYGTTGQWEVEGIGIPPDIEVEQDPALIRQGHDPQLERAVAEAMALLKANPPQQFPKPAPIVKHPVLPQ</sequence>
<evidence type="ECO:0000256" key="1">
    <source>
        <dbReference type="ARBA" id="ARBA00004496"/>
    </source>
</evidence>
<dbReference type="Pfam" id="PF26549">
    <property type="entry name" value="Tricorn_N"/>
    <property type="match status" value="1"/>
</dbReference>
<dbReference type="GO" id="GO:0006508">
    <property type="term" value="P:proteolysis"/>
    <property type="evidence" value="ECO:0007669"/>
    <property type="project" value="UniProtKB-KW"/>
</dbReference>
<dbReference type="Gene3D" id="2.30.42.10">
    <property type="match status" value="1"/>
</dbReference>
<dbReference type="InterPro" id="IPR029414">
    <property type="entry name" value="Tricorn_PDZ"/>
</dbReference>
<evidence type="ECO:0000256" key="2">
    <source>
        <dbReference type="ARBA" id="ARBA00008524"/>
    </source>
</evidence>
<dbReference type="InterPro" id="IPR005151">
    <property type="entry name" value="Tail-specific_protease"/>
</dbReference>
<dbReference type="GO" id="GO:0008233">
    <property type="term" value="F:peptidase activity"/>
    <property type="evidence" value="ECO:0007669"/>
    <property type="project" value="UniProtKB-KW"/>
</dbReference>
<keyword evidence="4 7" id="KW-0645">Protease</keyword>
<dbReference type="PIRSF" id="PIRSF036421">
    <property type="entry name" value="Tricorn_protease"/>
    <property type="match status" value="1"/>
</dbReference>
<evidence type="ECO:0000256" key="4">
    <source>
        <dbReference type="ARBA" id="ARBA00022670"/>
    </source>
</evidence>
<dbReference type="EMBL" id="JAVDRD010000011">
    <property type="protein sequence ID" value="MDR6512736.1"/>
    <property type="molecule type" value="Genomic_DNA"/>
</dbReference>
<keyword evidence="3 7" id="KW-0963">Cytoplasm</keyword>
<dbReference type="EC" id="3.4.21.-" evidence="7"/>
<dbReference type="Proteomes" id="UP001184150">
    <property type="component" value="Unassembled WGS sequence"/>
</dbReference>
<dbReference type="Gene3D" id="3.90.226.10">
    <property type="entry name" value="2-enoyl-CoA Hydratase, Chain A, domain 1"/>
    <property type="match status" value="1"/>
</dbReference>
<feature type="compositionally biased region" description="Basic and acidic residues" evidence="8">
    <location>
        <begin position="560"/>
        <end position="602"/>
    </location>
</feature>
<dbReference type="InterPro" id="IPR028204">
    <property type="entry name" value="Tricorn_C1"/>
</dbReference>
<comment type="caution">
    <text evidence="11">The sequence shown here is derived from an EMBL/GenBank/DDBJ whole genome shotgun (WGS) entry which is preliminary data.</text>
</comment>
<dbReference type="Pfam" id="PF14684">
    <property type="entry name" value="Tricorn_C1"/>
    <property type="match status" value="1"/>
</dbReference>
<evidence type="ECO:0000313" key="11">
    <source>
        <dbReference type="EMBL" id="MDR6512736.1"/>
    </source>
</evidence>
<evidence type="ECO:0000256" key="5">
    <source>
        <dbReference type="ARBA" id="ARBA00022801"/>
    </source>
</evidence>
<comment type="subcellular location">
    <subcellularLocation>
        <location evidence="1 7">Cytoplasm</location>
    </subcellularLocation>
</comment>
<dbReference type="InterPro" id="IPR012393">
    <property type="entry name" value="Tricorn_protease"/>
</dbReference>
<evidence type="ECO:0000256" key="6">
    <source>
        <dbReference type="ARBA" id="ARBA00022825"/>
    </source>
</evidence>
<proteinExistence type="inferred from homology"/>
<dbReference type="SMART" id="SM00245">
    <property type="entry name" value="TSPc"/>
    <property type="match status" value="1"/>
</dbReference>
<dbReference type="Pfam" id="PF26550">
    <property type="entry name" value="Tricorn_2nd"/>
    <property type="match status" value="1"/>
</dbReference>
<dbReference type="Gene3D" id="2.130.10.10">
    <property type="entry name" value="YVTN repeat-like/Quinoprotein amine dehydrogenase"/>
    <property type="match status" value="1"/>
</dbReference>
<keyword evidence="6 7" id="KW-0720">Serine protease</keyword>
<evidence type="ECO:0000313" key="12">
    <source>
        <dbReference type="Proteomes" id="UP001184150"/>
    </source>
</evidence>
<protein>
    <recommendedName>
        <fullName evidence="7">Tricorn protease homolog</fullName>
        <ecNumber evidence="7">3.4.21.-</ecNumber>
    </recommendedName>
</protein>
<organism evidence="11 12">
    <name type="scientific">Novosphingobium capsulatum</name>
    <dbReference type="NCBI Taxonomy" id="13688"/>
    <lineage>
        <taxon>Bacteria</taxon>
        <taxon>Pseudomonadati</taxon>
        <taxon>Pseudomonadota</taxon>
        <taxon>Alphaproteobacteria</taxon>
        <taxon>Sphingomonadales</taxon>
        <taxon>Sphingomonadaceae</taxon>
        <taxon>Novosphingobium</taxon>
    </lineage>
</organism>
<dbReference type="Pfam" id="PF03572">
    <property type="entry name" value="Peptidase_S41"/>
    <property type="match status" value="1"/>
</dbReference>
<feature type="chain" id="PRO_5047454339" description="Tricorn protease homolog" evidence="9">
    <location>
        <begin position="23"/>
        <end position="1139"/>
    </location>
</feature>
<evidence type="ECO:0000256" key="3">
    <source>
        <dbReference type="ARBA" id="ARBA00022490"/>
    </source>
</evidence>